<dbReference type="PRINTS" id="PR01438">
    <property type="entry name" value="UNVRSLSTRESS"/>
</dbReference>
<reference evidence="5 6" key="1">
    <citation type="journal article" date="2017" name="ISME J.">
        <title>Grape pomace compost harbors organohalide-respiring Dehalogenimonas species with novel reductive dehalogenase genes.</title>
        <authorList>
            <person name="Yang Y."/>
            <person name="Higgins S.A."/>
            <person name="Yan J."/>
            <person name="Simsir B."/>
            <person name="Chourey K."/>
            <person name="Iyer R."/>
            <person name="Hettich R.L."/>
            <person name="Baldwin B."/>
            <person name="Ogles D.M."/>
            <person name="Loffler F.E."/>
        </authorList>
    </citation>
    <scope>NUCLEOTIDE SEQUENCE [LARGE SCALE GENOMIC DNA]</scope>
    <source>
        <strain evidence="5 6">GP</strain>
    </source>
</reference>
<comment type="similarity">
    <text evidence="1">Belongs to the universal stress protein A family.</text>
</comment>
<keyword evidence="3" id="KW-0067">ATP-binding</keyword>
<dbReference type="OrthoDB" id="9808582at2"/>
<dbReference type="InterPro" id="IPR006016">
    <property type="entry name" value="UspA"/>
</dbReference>
<evidence type="ECO:0000256" key="1">
    <source>
        <dbReference type="ARBA" id="ARBA00008791"/>
    </source>
</evidence>
<evidence type="ECO:0000259" key="4">
    <source>
        <dbReference type="Pfam" id="PF00582"/>
    </source>
</evidence>
<dbReference type="Gene3D" id="3.40.50.620">
    <property type="entry name" value="HUPs"/>
    <property type="match status" value="1"/>
</dbReference>
<dbReference type="AlphaFoldDB" id="A0A2P5PA98"/>
<accession>A0A2P5PA98</accession>
<feature type="domain" description="UspA" evidence="4">
    <location>
        <begin position="1"/>
        <end position="143"/>
    </location>
</feature>
<dbReference type="InterPro" id="IPR014729">
    <property type="entry name" value="Rossmann-like_a/b/a_fold"/>
</dbReference>
<proteinExistence type="inferred from homology"/>
<dbReference type="CDD" id="cd00293">
    <property type="entry name" value="USP-like"/>
    <property type="match status" value="1"/>
</dbReference>
<organism evidence="5 6">
    <name type="scientific">Dehalogenimonas etheniformans</name>
    <dbReference type="NCBI Taxonomy" id="1536648"/>
    <lineage>
        <taxon>Bacteria</taxon>
        <taxon>Bacillati</taxon>
        <taxon>Chloroflexota</taxon>
        <taxon>Dehalococcoidia</taxon>
        <taxon>Dehalococcoidales</taxon>
        <taxon>Dehalococcoidaceae</taxon>
        <taxon>Dehalogenimonas</taxon>
    </lineage>
</organism>
<dbReference type="GO" id="GO:0005524">
    <property type="term" value="F:ATP binding"/>
    <property type="evidence" value="ECO:0007669"/>
    <property type="project" value="UniProtKB-KW"/>
</dbReference>
<keyword evidence="2" id="KW-0547">Nucleotide-binding</keyword>
<dbReference type="Proteomes" id="UP000235653">
    <property type="component" value="Unassembled WGS sequence"/>
</dbReference>
<dbReference type="RefSeq" id="WP_102331455.1">
    <property type="nucleotide sequence ID" value="NZ_CP058566.2"/>
</dbReference>
<evidence type="ECO:0000313" key="5">
    <source>
        <dbReference type="EMBL" id="PPD59221.1"/>
    </source>
</evidence>
<keyword evidence="6" id="KW-1185">Reference proteome</keyword>
<evidence type="ECO:0000313" key="6">
    <source>
        <dbReference type="Proteomes" id="UP000235653"/>
    </source>
</evidence>
<dbReference type="Pfam" id="PF00582">
    <property type="entry name" value="Usp"/>
    <property type="match status" value="1"/>
</dbReference>
<evidence type="ECO:0000256" key="3">
    <source>
        <dbReference type="ARBA" id="ARBA00022840"/>
    </source>
</evidence>
<dbReference type="PANTHER" id="PTHR46268">
    <property type="entry name" value="STRESS RESPONSE PROTEIN NHAX"/>
    <property type="match status" value="1"/>
</dbReference>
<sequence>MYNKILVCLDGSKLAEQILPYVEAQAVAFKSNVELIQVVTFSGKESQNHPTTYLELLQMAEADARLYLECVADSLRKKGIKVGCVVLNTTPVGFSIVNYAQTVGSLDLIALATHGHGGLGILLMGSVADYVLQKAGLPLLVIKPS</sequence>
<dbReference type="PANTHER" id="PTHR46268:SF27">
    <property type="entry name" value="UNIVERSAL STRESS PROTEIN RV2623"/>
    <property type="match status" value="1"/>
</dbReference>
<dbReference type="SUPFAM" id="SSF52402">
    <property type="entry name" value="Adenine nucleotide alpha hydrolases-like"/>
    <property type="match status" value="1"/>
</dbReference>
<name>A0A2P5PA98_9CHLR</name>
<protein>
    <submittedName>
        <fullName evidence="5">Universal stress protein</fullName>
    </submittedName>
</protein>
<dbReference type="InterPro" id="IPR006015">
    <property type="entry name" value="Universal_stress_UspA"/>
</dbReference>
<gene>
    <name evidence="5" type="ORF">JP09_000660</name>
</gene>
<dbReference type="EMBL" id="JQAN02000001">
    <property type="protein sequence ID" value="PPD59221.1"/>
    <property type="molecule type" value="Genomic_DNA"/>
</dbReference>
<comment type="caution">
    <text evidence="5">The sequence shown here is derived from an EMBL/GenBank/DDBJ whole genome shotgun (WGS) entry which is preliminary data.</text>
</comment>
<evidence type="ECO:0000256" key="2">
    <source>
        <dbReference type="ARBA" id="ARBA00022741"/>
    </source>
</evidence>